<evidence type="ECO:0000256" key="11">
    <source>
        <dbReference type="PROSITE-ProRule" id="PRU00042"/>
    </source>
</evidence>
<evidence type="ECO:0000259" key="12">
    <source>
        <dbReference type="PROSITE" id="PS50157"/>
    </source>
</evidence>
<keyword evidence="3" id="KW-0479">Metal-binding</keyword>
<evidence type="ECO:0000256" key="3">
    <source>
        <dbReference type="ARBA" id="ARBA00022723"/>
    </source>
</evidence>
<evidence type="ECO:0000313" key="14">
    <source>
        <dbReference type="Proteomes" id="UP000523279"/>
    </source>
</evidence>
<keyword evidence="9" id="KW-0804">Transcription</keyword>
<gene>
    <name evidence="13" type="primary">Znf606</name>
    <name evidence="13" type="ORF">DICEXI_R02574</name>
</gene>
<protein>
    <submittedName>
        <fullName evidence="13">ZN606 protein</fullName>
    </submittedName>
</protein>
<dbReference type="Gene3D" id="3.30.160.60">
    <property type="entry name" value="Classic Zinc Finger"/>
    <property type="match status" value="1"/>
</dbReference>
<name>A0A7K9JU48_9PASE</name>
<evidence type="ECO:0000256" key="10">
    <source>
        <dbReference type="ARBA" id="ARBA00023242"/>
    </source>
</evidence>
<evidence type="ECO:0000313" key="13">
    <source>
        <dbReference type="EMBL" id="NXH40954.1"/>
    </source>
</evidence>
<dbReference type="SMART" id="SM00355">
    <property type="entry name" value="ZnF_C2H2"/>
    <property type="match status" value="1"/>
</dbReference>
<evidence type="ECO:0000256" key="6">
    <source>
        <dbReference type="ARBA" id="ARBA00022833"/>
    </source>
</evidence>
<keyword evidence="14" id="KW-1185">Reference proteome</keyword>
<evidence type="ECO:0000256" key="9">
    <source>
        <dbReference type="ARBA" id="ARBA00023163"/>
    </source>
</evidence>
<reference evidence="13 14" key="1">
    <citation type="submission" date="2019-09" db="EMBL/GenBank/DDBJ databases">
        <title>Bird 10,000 Genomes (B10K) Project - Family phase.</title>
        <authorList>
            <person name="Zhang G."/>
        </authorList>
    </citation>
    <scope>NUCLEOTIDE SEQUENCE [LARGE SCALE GENOMIC DNA]</scope>
    <source>
        <strain evidence="13">B10K-DU-001-34</strain>
        <tissue evidence="13">Muscle</tissue>
    </source>
</reference>
<comment type="caution">
    <text evidence="13">The sequence shown here is derived from an EMBL/GenBank/DDBJ whole genome shotgun (WGS) entry which is preliminary data.</text>
</comment>
<dbReference type="InterPro" id="IPR036236">
    <property type="entry name" value="Znf_C2H2_sf"/>
</dbReference>
<keyword evidence="7" id="KW-0805">Transcription regulation</keyword>
<dbReference type="PANTHER" id="PTHR23226:SF416">
    <property type="entry name" value="FI01424P"/>
    <property type="match status" value="1"/>
</dbReference>
<proteinExistence type="inferred from homology"/>
<comment type="similarity">
    <text evidence="2">Belongs to the krueppel C2H2-type zinc-finger protein family.</text>
</comment>
<dbReference type="PROSITE" id="PS00028">
    <property type="entry name" value="ZINC_FINGER_C2H2_1"/>
    <property type="match status" value="1"/>
</dbReference>
<feature type="non-terminal residue" evidence="13">
    <location>
        <position position="52"/>
    </location>
</feature>
<keyword evidence="5 11" id="KW-0863">Zinc-finger</keyword>
<comment type="subcellular location">
    <subcellularLocation>
        <location evidence="1">Nucleus</location>
    </subcellularLocation>
</comment>
<accession>A0A7K9JU48</accession>
<evidence type="ECO:0000256" key="2">
    <source>
        <dbReference type="ARBA" id="ARBA00006991"/>
    </source>
</evidence>
<organism evidence="13 14">
    <name type="scientific">Dicaeum eximium</name>
    <dbReference type="NCBI Taxonomy" id="667154"/>
    <lineage>
        <taxon>Eukaryota</taxon>
        <taxon>Metazoa</taxon>
        <taxon>Chordata</taxon>
        <taxon>Craniata</taxon>
        <taxon>Vertebrata</taxon>
        <taxon>Euteleostomi</taxon>
        <taxon>Archelosauria</taxon>
        <taxon>Archosauria</taxon>
        <taxon>Dinosauria</taxon>
        <taxon>Saurischia</taxon>
        <taxon>Theropoda</taxon>
        <taxon>Coelurosauria</taxon>
        <taxon>Aves</taxon>
        <taxon>Neognathae</taxon>
        <taxon>Neoaves</taxon>
        <taxon>Telluraves</taxon>
        <taxon>Australaves</taxon>
        <taxon>Passeriformes</taxon>
        <taxon>Passeroidea</taxon>
        <taxon>Dicaeidae</taxon>
        <taxon>Dicaeum</taxon>
    </lineage>
</organism>
<dbReference type="Proteomes" id="UP000523279">
    <property type="component" value="Unassembled WGS sequence"/>
</dbReference>
<dbReference type="EMBL" id="VWZP01002895">
    <property type="protein sequence ID" value="NXH40954.1"/>
    <property type="molecule type" value="Genomic_DNA"/>
</dbReference>
<dbReference type="GO" id="GO:0008270">
    <property type="term" value="F:zinc ion binding"/>
    <property type="evidence" value="ECO:0007669"/>
    <property type="project" value="UniProtKB-KW"/>
</dbReference>
<sequence length="52" mass="5929">DGSQRSSWSSKLVVYEQLLNRERPYKCLECGKSFSWSSSLICHQKTHIGNGP</sequence>
<evidence type="ECO:0000256" key="7">
    <source>
        <dbReference type="ARBA" id="ARBA00023015"/>
    </source>
</evidence>
<evidence type="ECO:0000256" key="8">
    <source>
        <dbReference type="ARBA" id="ARBA00023125"/>
    </source>
</evidence>
<dbReference type="SUPFAM" id="SSF57667">
    <property type="entry name" value="beta-beta-alpha zinc fingers"/>
    <property type="match status" value="1"/>
</dbReference>
<keyword evidence="6" id="KW-0862">Zinc</keyword>
<dbReference type="PANTHER" id="PTHR23226">
    <property type="entry name" value="ZINC FINGER AND SCAN DOMAIN-CONTAINING"/>
    <property type="match status" value="1"/>
</dbReference>
<keyword evidence="10" id="KW-0539">Nucleus</keyword>
<dbReference type="AlphaFoldDB" id="A0A7K9JU48"/>
<dbReference type="GO" id="GO:0000978">
    <property type="term" value="F:RNA polymerase II cis-regulatory region sequence-specific DNA binding"/>
    <property type="evidence" value="ECO:0007669"/>
    <property type="project" value="TreeGrafter"/>
</dbReference>
<dbReference type="FunFam" id="3.30.160.60:FF:000540">
    <property type="entry name" value="zinc finger protein 263 isoform X1"/>
    <property type="match status" value="1"/>
</dbReference>
<dbReference type="InterPro" id="IPR013087">
    <property type="entry name" value="Znf_C2H2_type"/>
</dbReference>
<dbReference type="GO" id="GO:0000981">
    <property type="term" value="F:DNA-binding transcription factor activity, RNA polymerase II-specific"/>
    <property type="evidence" value="ECO:0007669"/>
    <property type="project" value="TreeGrafter"/>
</dbReference>
<feature type="domain" description="C2H2-type" evidence="12">
    <location>
        <begin position="25"/>
        <end position="52"/>
    </location>
</feature>
<evidence type="ECO:0000256" key="4">
    <source>
        <dbReference type="ARBA" id="ARBA00022737"/>
    </source>
</evidence>
<evidence type="ECO:0000256" key="1">
    <source>
        <dbReference type="ARBA" id="ARBA00004123"/>
    </source>
</evidence>
<evidence type="ECO:0000256" key="5">
    <source>
        <dbReference type="ARBA" id="ARBA00022771"/>
    </source>
</evidence>
<dbReference type="GO" id="GO:0005634">
    <property type="term" value="C:nucleus"/>
    <property type="evidence" value="ECO:0007669"/>
    <property type="project" value="UniProtKB-SubCell"/>
</dbReference>
<keyword evidence="4" id="KW-0677">Repeat</keyword>
<feature type="non-terminal residue" evidence="13">
    <location>
        <position position="1"/>
    </location>
</feature>
<keyword evidence="8" id="KW-0238">DNA-binding</keyword>
<dbReference type="PROSITE" id="PS50157">
    <property type="entry name" value="ZINC_FINGER_C2H2_2"/>
    <property type="match status" value="1"/>
</dbReference>